<keyword evidence="11" id="KW-1185">Reference proteome</keyword>
<dbReference type="Gene3D" id="3.30.460.10">
    <property type="entry name" value="Beta Polymerase, domain 2"/>
    <property type="match status" value="1"/>
</dbReference>
<feature type="compositionally biased region" description="Basic and acidic residues" evidence="7">
    <location>
        <begin position="76"/>
        <end position="92"/>
    </location>
</feature>
<dbReference type="Pfam" id="PF03828">
    <property type="entry name" value="PAP_assoc"/>
    <property type="match status" value="1"/>
</dbReference>
<dbReference type="SUPFAM" id="SSF81631">
    <property type="entry name" value="PAP/OAS1 substrate-binding domain"/>
    <property type="match status" value="1"/>
</dbReference>
<dbReference type="InterPro" id="IPR002058">
    <property type="entry name" value="PAP_assoc"/>
</dbReference>
<proteinExistence type="inferred from homology"/>
<comment type="cofactor">
    <cofactor evidence="1">
        <name>Mn(2+)</name>
        <dbReference type="ChEBI" id="CHEBI:29035"/>
    </cofactor>
</comment>
<evidence type="ECO:0000256" key="1">
    <source>
        <dbReference type="ARBA" id="ARBA00001936"/>
    </source>
</evidence>
<dbReference type="InterPro" id="IPR043519">
    <property type="entry name" value="NT_sf"/>
</dbReference>
<keyword evidence="4" id="KW-0808">Transferase</keyword>
<organism evidence="10 11">
    <name type="scientific">Amphibalanus amphitrite</name>
    <name type="common">Striped barnacle</name>
    <name type="synonym">Balanus amphitrite</name>
    <dbReference type="NCBI Taxonomy" id="1232801"/>
    <lineage>
        <taxon>Eukaryota</taxon>
        <taxon>Metazoa</taxon>
        <taxon>Ecdysozoa</taxon>
        <taxon>Arthropoda</taxon>
        <taxon>Crustacea</taxon>
        <taxon>Multicrustacea</taxon>
        <taxon>Cirripedia</taxon>
        <taxon>Thoracica</taxon>
        <taxon>Thoracicalcarea</taxon>
        <taxon>Balanomorpha</taxon>
        <taxon>Balanoidea</taxon>
        <taxon>Balanidae</taxon>
        <taxon>Amphibalaninae</taxon>
        <taxon>Amphibalanus</taxon>
    </lineage>
</organism>
<dbReference type="AlphaFoldDB" id="A0A6A4WGS9"/>
<evidence type="ECO:0000256" key="2">
    <source>
        <dbReference type="ARBA" id="ARBA00008593"/>
    </source>
</evidence>
<dbReference type="FunFam" id="1.10.1410.10:FF:000003">
    <property type="entry name" value="non-canonical poly(A) RNA polymerase PAPD7"/>
    <property type="match status" value="1"/>
</dbReference>
<dbReference type="CDD" id="cd05402">
    <property type="entry name" value="NT_PAP_TUTase"/>
    <property type="match status" value="1"/>
</dbReference>
<dbReference type="PANTHER" id="PTHR23092">
    <property type="entry name" value="POLY(A) RNA POLYMERASE"/>
    <property type="match status" value="1"/>
</dbReference>
<feature type="region of interest" description="Disordered" evidence="7">
    <location>
        <begin position="433"/>
        <end position="486"/>
    </location>
</feature>
<name>A0A6A4WGS9_AMPAM</name>
<dbReference type="GO" id="GO:0031123">
    <property type="term" value="P:RNA 3'-end processing"/>
    <property type="evidence" value="ECO:0007669"/>
    <property type="project" value="TreeGrafter"/>
</dbReference>
<protein>
    <recommendedName>
        <fullName evidence="3">polynucleotide adenylyltransferase</fullName>
        <ecNumber evidence="3">2.7.7.19</ecNumber>
    </recommendedName>
</protein>
<evidence type="ECO:0000259" key="9">
    <source>
        <dbReference type="Pfam" id="PF22600"/>
    </source>
</evidence>
<evidence type="ECO:0000256" key="4">
    <source>
        <dbReference type="ARBA" id="ARBA00022679"/>
    </source>
</evidence>
<evidence type="ECO:0000259" key="8">
    <source>
        <dbReference type="Pfam" id="PF03828"/>
    </source>
</evidence>
<keyword evidence="5" id="KW-0479">Metal-binding</keyword>
<dbReference type="GO" id="GO:1990817">
    <property type="term" value="F:poly(A) RNA polymerase activity"/>
    <property type="evidence" value="ECO:0007669"/>
    <property type="project" value="UniProtKB-EC"/>
</dbReference>
<feature type="domain" description="PAP-associated" evidence="8">
    <location>
        <begin position="314"/>
        <end position="374"/>
    </location>
</feature>
<comment type="similarity">
    <text evidence="2">Belongs to the DNA polymerase type-B-like family.</text>
</comment>
<keyword evidence="6" id="KW-0460">Magnesium</keyword>
<dbReference type="PANTHER" id="PTHR23092:SF15">
    <property type="entry name" value="INACTIVE NON-CANONICAL POLY(A) RNA POLYMERASE PROTEIN TRF4-2-RELATED"/>
    <property type="match status" value="1"/>
</dbReference>
<dbReference type="EMBL" id="VIIS01001004">
    <property type="protein sequence ID" value="KAF0302850.1"/>
    <property type="molecule type" value="Genomic_DNA"/>
</dbReference>
<dbReference type="Pfam" id="PF22600">
    <property type="entry name" value="MTPAP-like_central"/>
    <property type="match status" value="1"/>
</dbReference>
<feature type="compositionally biased region" description="Acidic residues" evidence="7">
    <location>
        <begin position="447"/>
        <end position="463"/>
    </location>
</feature>
<dbReference type="OrthoDB" id="273917at2759"/>
<evidence type="ECO:0000256" key="7">
    <source>
        <dbReference type="SAM" id="MobiDB-lite"/>
    </source>
</evidence>
<dbReference type="EC" id="2.7.7.19" evidence="3"/>
<dbReference type="GO" id="GO:0046872">
    <property type="term" value="F:metal ion binding"/>
    <property type="evidence" value="ECO:0007669"/>
    <property type="project" value="UniProtKB-KW"/>
</dbReference>
<comment type="caution">
    <text evidence="10">The sequence shown here is derived from an EMBL/GenBank/DDBJ whole genome shotgun (WGS) entry which is preliminary data.</text>
</comment>
<reference evidence="10 11" key="1">
    <citation type="submission" date="2019-07" db="EMBL/GenBank/DDBJ databases">
        <title>Draft genome assembly of a fouling barnacle, Amphibalanus amphitrite (Darwin, 1854): The first reference genome for Thecostraca.</title>
        <authorList>
            <person name="Kim W."/>
        </authorList>
    </citation>
    <scope>NUCLEOTIDE SEQUENCE [LARGE SCALE GENOMIC DNA]</scope>
    <source>
        <strain evidence="10">SNU_AA5</strain>
        <tissue evidence="10">Soma without cirri and trophi</tissue>
    </source>
</reference>
<dbReference type="InterPro" id="IPR054708">
    <property type="entry name" value="MTPAP-like_central"/>
</dbReference>
<feature type="region of interest" description="Disordered" evidence="7">
    <location>
        <begin position="40"/>
        <end position="114"/>
    </location>
</feature>
<evidence type="ECO:0000256" key="3">
    <source>
        <dbReference type="ARBA" id="ARBA00012388"/>
    </source>
</evidence>
<feature type="compositionally biased region" description="Low complexity" evidence="7">
    <location>
        <begin position="44"/>
        <end position="53"/>
    </location>
</feature>
<feature type="domain" description="Poly(A) RNA polymerase mitochondrial-like central palm" evidence="9">
    <location>
        <begin position="126"/>
        <end position="250"/>
    </location>
</feature>
<sequence>MLFYRLPSHNQRLQALCELASHTAEMHHSPAASHIQQNFIRLSGPPDGGWRQRPGGGPAGRGRRGAPGGHPYLPRRSADRWGRNQRADDTWDRPGSLSASLSESETPPGRPWIRPDRRYSRGVVGLHEEIEDFFQHISPTVDEHHMRTTVFENIKNVIHDLWKEARVFIFGSFETGLYLPTSDIDVVVIGKWRGSPLEMLKDALVSKGICSLDSVKVLDKATVPIIKLTDRRSQIKVDISFNMTNGLVSANRIKQLVAEFPHMSRLVMVLKQFLLQRELNEVFTGGVSSYAVILMVVSFLQTHERPLGAFPGCNLGVLLIEFFELYGVKFNYHDTCIRVREGGYAPRSEVEDQFIGQSAHSSPLCIEDPHNPSNDIGRSSYHVMKVKEAFRYAYHRLRFAVLGRDSDPNRASILGRVVTVPDEVGAYRRWVAVKFPSPDPPGREPTPEPEPESEPEELSDDQSEPTTHLNGRTADPAADIDPPFTPNGKALANKAWWTPACAEAVKARGKAKKAFRRYGTPEATAVFKRARMHAKRVLKEAKEAFGGASSIKKVADGERITPTR</sequence>
<evidence type="ECO:0000256" key="6">
    <source>
        <dbReference type="ARBA" id="ARBA00022842"/>
    </source>
</evidence>
<gene>
    <name evidence="10" type="primary">PAPD5</name>
    <name evidence="10" type="ORF">FJT64_025084</name>
</gene>
<dbReference type="FunFam" id="3.30.460.10:FF:000006">
    <property type="entry name" value="non-canonical poly(A) RNA polymerase PAPD5"/>
    <property type="match status" value="1"/>
</dbReference>
<accession>A0A6A4WGS9</accession>
<dbReference type="GO" id="GO:0043634">
    <property type="term" value="P:polyadenylation-dependent ncRNA catabolic process"/>
    <property type="evidence" value="ECO:0007669"/>
    <property type="project" value="TreeGrafter"/>
</dbReference>
<evidence type="ECO:0000313" key="10">
    <source>
        <dbReference type="EMBL" id="KAF0302850.1"/>
    </source>
</evidence>
<dbReference type="InterPro" id="IPR045862">
    <property type="entry name" value="Trf4-like"/>
</dbReference>
<evidence type="ECO:0000313" key="11">
    <source>
        <dbReference type="Proteomes" id="UP000440578"/>
    </source>
</evidence>
<dbReference type="SUPFAM" id="SSF81301">
    <property type="entry name" value="Nucleotidyltransferase"/>
    <property type="match status" value="1"/>
</dbReference>
<evidence type="ECO:0000256" key="5">
    <source>
        <dbReference type="ARBA" id="ARBA00022723"/>
    </source>
</evidence>
<dbReference type="GO" id="GO:0005730">
    <property type="term" value="C:nucleolus"/>
    <property type="evidence" value="ECO:0007669"/>
    <property type="project" value="TreeGrafter"/>
</dbReference>
<dbReference type="GO" id="GO:0003729">
    <property type="term" value="F:mRNA binding"/>
    <property type="evidence" value="ECO:0007669"/>
    <property type="project" value="TreeGrafter"/>
</dbReference>
<dbReference type="Gene3D" id="1.10.1410.10">
    <property type="match status" value="1"/>
</dbReference>
<dbReference type="Proteomes" id="UP000440578">
    <property type="component" value="Unassembled WGS sequence"/>
</dbReference>
<feature type="compositionally biased region" description="Gly residues" evidence="7">
    <location>
        <begin position="54"/>
        <end position="68"/>
    </location>
</feature>
<dbReference type="GO" id="GO:0031499">
    <property type="term" value="C:TRAMP complex"/>
    <property type="evidence" value="ECO:0007669"/>
    <property type="project" value="TreeGrafter"/>
</dbReference>